<dbReference type="PANTHER" id="PTHR39337:SF1">
    <property type="entry name" value="BLR5642 PROTEIN"/>
    <property type="match status" value="1"/>
</dbReference>
<sequence>MADDTGGVATVWTIGHSTRALEELLGLLDHYRIEGVADVRRFPGSRRHPQFARDALEQSLPAHGIAYQWLPRLGGRRRVQPDSPNTGWRSASFRGYADYLASSEFAEGLAELLAFAAHRRVALMCAEVLWWRCHRSLIADVLLARGIEVVHILDATHSTVHPFTSPARIVDGQLSYAADA</sequence>
<dbReference type="PIRSF" id="PIRSF024492">
    <property type="entry name" value="UCP024492"/>
    <property type="match status" value="1"/>
</dbReference>
<dbReference type="RefSeq" id="WP_376850104.1">
    <property type="nucleotide sequence ID" value="NZ_JBHSMF010000006.1"/>
</dbReference>
<dbReference type="Proteomes" id="UP001596037">
    <property type="component" value="Unassembled WGS sequence"/>
</dbReference>
<dbReference type="InterPro" id="IPR014519">
    <property type="entry name" value="UCP024492"/>
</dbReference>
<evidence type="ECO:0000313" key="1">
    <source>
        <dbReference type="EMBL" id="MFC5498038.1"/>
    </source>
</evidence>
<reference evidence="2" key="1">
    <citation type="journal article" date="2019" name="Int. J. Syst. Evol. Microbiol.">
        <title>The Global Catalogue of Microorganisms (GCM) 10K type strain sequencing project: providing services to taxonomists for standard genome sequencing and annotation.</title>
        <authorList>
            <consortium name="The Broad Institute Genomics Platform"/>
            <consortium name="The Broad Institute Genome Sequencing Center for Infectious Disease"/>
            <person name="Wu L."/>
            <person name="Ma J."/>
        </authorList>
    </citation>
    <scope>NUCLEOTIDE SEQUENCE [LARGE SCALE GENOMIC DNA]</scope>
    <source>
        <strain evidence="2">CCUG 57401</strain>
    </source>
</reference>
<dbReference type="Pfam" id="PF04343">
    <property type="entry name" value="DUF488"/>
    <property type="match status" value="1"/>
</dbReference>
<organism evidence="1 2">
    <name type="scientific">Caenimonas terrae</name>
    <dbReference type="NCBI Taxonomy" id="696074"/>
    <lineage>
        <taxon>Bacteria</taxon>
        <taxon>Pseudomonadati</taxon>
        <taxon>Pseudomonadota</taxon>
        <taxon>Betaproteobacteria</taxon>
        <taxon>Burkholderiales</taxon>
        <taxon>Comamonadaceae</taxon>
        <taxon>Caenimonas</taxon>
    </lineage>
</organism>
<comment type="caution">
    <text evidence="1">The sequence shown here is derived from an EMBL/GenBank/DDBJ whole genome shotgun (WGS) entry which is preliminary data.</text>
</comment>
<gene>
    <name evidence="1" type="ORF">ACFPOE_10880</name>
</gene>
<evidence type="ECO:0000313" key="2">
    <source>
        <dbReference type="Proteomes" id="UP001596037"/>
    </source>
</evidence>
<protein>
    <submittedName>
        <fullName evidence="1">DUF488 family protein</fullName>
    </submittedName>
</protein>
<accession>A0ABW0NG00</accession>
<name>A0ABW0NG00_9BURK</name>
<keyword evidence="2" id="KW-1185">Reference proteome</keyword>
<dbReference type="InterPro" id="IPR007438">
    <property type="entry name" value="DUF488"/>
</dbReference>
<proteinExistence type="predicted"/>
<dbReference type="PANTHER" id="PTHR39337">
    <property type="entry name" value="BLR5642 PROTEIN"/>
    <property type="match status" value="1"/>
</dbReference>
<dbReference type="EMBL" id="JBHSMF010000006">
    <property type="protein sequence ID" value="MFC5498038.1"/>
    <property type="molecule type" value="Genomic_DNA"/>
</dbReference>